<evidence type="ECO:0000313" key="5">
    <source>
        <dbReference type="EMBL" id="KAH8106919.1"/>
    </source>
</evidence>
<evidence type="ECO:0000256" key="3">
    <source>
        <dbReference type="ARBA" id="ARBA00023242"/>
    </source>
</evidence>
<protein>
    <submittedName>
        <fullName evidence="5">Uncharacterized protein</fullName>
    </submittedName>
</protein>
<dbReference type="Gene3D" id="2.130.10.10">
    <property type="entry name" value="YVTN repeat-like/Quinoprotein amine dehydrogenase"/>
    <property type="match status" value="1"/>
</dbReference>
<dbReference type="OrthoDB" id="4703at2759"/>
<feature type="region of interest" description="Disordered" evidence="4">
    <location>
        <begin position="1"/>
        <end position="98"/>
    </location>
</feature>
<dbReference type="InterPro" id="IPR052416">
    <property type="entry name" value="GTF3C_component"/>
</dbReference>
<gene>
    <name evidence="5" type="ORF">BXZ70DRAFT_915612</name>
</gene>
<dbReference type="GO" id="GO:0000127">
    <property type="term" value="C:transcription factor TFIIIC complex"/>
    <property type="evidence" value="ECO:0007669"/>
    <property type="project" value="TreeGrafter"/>
</dbReference>
<comment type="caution">
    <text evidence="5">The sequence shown here is derived from an EMBL/GenBank/DDBJ whole genome shotgun (WGS) entry which is preliminary data.</text>
</comment>
<dbReference type="EMBL" id="JAEVFJ010000002">
    <property type="protein sequence ID" value="KAH8106919.1"/>
    <property type="molecule type" value="Genomic_DNA"/>
</dbReference>
<dbReference type="InterPro" id="IPR015943">
    <property type="entry name" value="WD40/YVTN_repeat-like_dom_sf"/>
</dbReference>
<reference evidence="5" key="1">
    <citation type="journal article" date="2021" name="New Phytol.">
        <title>Evolutionary innovations through gain and loss of genes in the ectomycorrhizal Boletales.</title>
        <authorList>
            <person name="Wu G."/>
            <person name="Miyauchi S."/>
            <person name="Morin E."/>
            <person name="Kuo A."/>
            <person name="Drula E."/>
            <person name="Varga T."/>
            <person name="Kohler A."/>
            <person name="Feng B."/>
            <person name="Cao Y."/>
            <person name="Lipzen A."/>
            <person name="Daum C."/>
            <person name="Hundley H."/>
            <person name="Pangilinan J."/>
            <person name="Johnson J."/>
            <person name="Barry K."/>
            <person name="LaButti K."/>
            <person name="Ng V."/>
            <person name="Ahrendt S."/>
            <person name="Min B."/>
            <person name="Choi I.G."/>
            <person name="Park H."/>
            <person name="Plett J.M."/>
            <person name="Magnuson J."/>
            <person name="Spatafora J.W."/>
            <person name="Nagy L.G."/>
            <person name="Henrissat B."/>
            <person name="Grigoriev I.V."/>
            <person name="Yang Z.L."/>
            <person name="Xu J."/>
            <person name="Martin F.M."/>
        </authorList>
    </citation>
    <scope>NUCLEOTIDE SEQUENCE</scope>
    <source>
        <strain evidence="5">KKN 215</strain>
    </source>
</reference>
<dbReference type="Proteomes" id="UP000813824">
    <property type="component" value="Unassembled WGS sequence"/>
</dbReference>
<evidence type="ECO:0000313" key="6">
    <source>
        <dbReference type="Proteomes" id="UP000813824"/>
    </source>
</evidence>
<accession>A0A8K0XU40</accession>
<keyword evidence="3" id="KW-0539">Nucleus</keyword>
<comment type="subcellular location">
    <subcellularLocation>
        <location evidence="1">Nucleus</location>
    </subcellularLocation>
</comment>
<dbReference type="InterPro" id="IPR036322">
    <property type="entry name" value="WD40_repeat_dom_sf"/>
</dbReference>
<dbReference type="PANTHER" id="PTHR15052:SF2">
    <property type="entry name" value="GENERAL TRANSCRIPTION FACTOR 3C POLYPEPTIDE 2"/>
    <property type="match status" value="1"/>
</dbReference>
<dbReference type="InterPro" id="IPR001680">
    <property type="entry name" value="WD40_rpt"/>
</dbReference>
<dbReference type="SUPFAM" id="SSF50978">
    <property type="entry name" value="WD40 repeat-like"/>
    <property type="match status" value="1"/>
</dbReference>
<name>A0A8K0XU40_9AGAR</name>
<evidence type="ECO:0000256" key="2">
    <source>
        <dbReference type="ARBA" id="ARBA00023163"/>
    </source>
</evidence>
<keyword evidence="2" id="KW-0804">Transcription</keyword>
<evidence type="ECO:0000256" key="1">
    <source>
        <dbReference type="ARBA" id="ARBA00004123"/>
    </source>
</evidence>
<dbReference type="AlphaFoldDB" id="A0A8K0XU40"/>
<organism evidence="5 6">
    <name type="scientific">Cristinia sonorae</name>
    <dbReference type="NCBI Taxonomy" id="1940300"/>
    <lineage>
        <taxon>Eukaryota</taxon>
        <taxon>Fungi</taxon>
        <taxon>Dikarya</taxon>
        <taxon>Basidiomycota</taxon>
        <taxon>Agaricomycotina</taxon>
        <taxon>Agaricomycetes</taxon>
        <taxon>Agaricomycetidae</taxon>
        <taxon>Agaricales</taxon>
        <taxon>Pleurotineae</taxon>
        <taxon>Stephanosporaceae</taxon>
        <taxon>Cristinia</taxon>
    </lineage>
</organism>
<feature type="compositionally biased region" description="Acidic residues" evidence="4">
    <location>
        <begin position="55"/>
        <end position="91"/>
    </location>
</feature>
<keyword evidence="6" id="KW-1185">Reference proteome</keyword>
<dbReference type="GO" id="GO:0006383">
    <property type="term" value="P:transcription by RNA polymerase III"/>
    <property type="evidence" value="ECO:0007669"/>
    <property type="project" value="TreeGrafter"/>
</dbReference>
<proteinExistence type="predicted"/>
<dbReference type="GO" id="GO:0005634">
    <property type="term" value="C:nucleus"/>
    <property type="evidence" value="ECO:0007669"/>
    <property type="project" value="UniProtKB-SubCell"/>
</dbReference>
<dbReference type="SMART" id="SM00320">
    <property type="entry name" value="WD40"/>
    <property type="match status" value="2"/>
</dbReference>
<dbReference type="PANTHER" id="PTHR15052">
    <property type="entry name" value="RNA POLYMERASE III TRANSCRIPTION INITIATION FACTOR COMPLEX SUBUNIT"/>
    <property type="match status" value="1"/>
</dbReference>
<evidence type="ECO:0000256" key="4">
    <source>
        <dbReference type="SAM" id="MobiDB-lite"/>
    </source>
</evidence>
<feature type="compositionally biased region" description="Acidic residues" evidence="4">
    <location>
        <begin position="20"/>
        <end position="29"/>
    </location>
</feature>
<sequence>MPSLRKRTSRPNYAALADIEGLEDEDEPSAAEPFNITGPQEEDDASGSDFAPDQPDGDEDAEGEDEIEEVPDDVENGDAFEDMPSDNDEFPEVGTPDNARVMRASKKRKKPIPKGVTIPNVHHRHRAIPIFHREDQIERLGKRPRLFGEPEIVPTNSWSFNDGITNNRVSKALGFNVGPGPLWELLEDRAWFKESFDHIDQMDEAYRRPRVHEDVQIPIGWEILSGEQAAEYLPTNSDTDKTSSPISCSFGKYGQQSRVALKTFDSVKLSTYLPGSTSHVFNAGASVWGLDWCPIYPDDREAHSYRKYLAVAPFPTKSHTSLVGARTERPANACIQIWTWSPTELSDTERSAVDEGREEDPGIMRCELVFCIESGAARELKWCPLPSNDSPDGTVSGPQKLGILAGTFEDGSVSLYAVPDPADIRSKVKATPSSGPVFVRLTTPLLRMELEDTTAWCFDWANSETLAVGCANGWVAVYDVGSALRTSDKQIIPTHYFPVHQSAVKVISWVRAPTTSATGEITADNPTVIATGGYDGLACLRDIRENTAVDLNRTRDTVNSMNFSTFYAGPVTTDQENTVKAYSLAPIMLGRGHKFIEPNGPVLNVHSCDYHPQIAVGVTDGSCLTTNIMRTTRRGSNVAFWEHKIFQLSYSRKRDEYAMLENFLPRETQDRPTLTKANKTMPIGTGAWPTEVGVQRVVWNSGNGLAGAPLLASATGSGLCRVDCVLGRWYRDRVPYVSVEQMRQEVDGDDAMEEDSD</sequence>